<dbReference type="GO" id="GO:0008677">
    <property type="term" value="F:2-dehydropantoate 2-reductase activity"/>
    <property type="evidence" value="ECO:0007669"/>
    <property type="project" value="UniProtKB-EC"/>
</dbReference>
<gene>
    <name evidence="14" type="ORF">PNBC_14940</name>
</gene>
<reference evidence="14 15" key="1">
    <citation type="submission" date="2016-02" db="EMBL/GenBank/DDBJ databases">
        <title>Paenibacillus sp. LPB0068, isolated from Crassostrea gigas.</title>
        <authorList>
            <person name="Shin S.-K."/>
            <person name="Yi H."/>
        </authorList>
    </citation>
    <scope>NUCLEOTIDE SEQUENCE [LARGE SCALE GENOMIC DNA]</scope>
    <source>
        <strain evidence="14 15">LPB0068</strain>
    </source>
</reference>
<dbReference type="AlphaFoldDB" id="A0A167C3E2"/>
<dbReference type="PANTHER" id="PTHR43765">
    <property type="entry name" value="2-DEHYDROPANTOATE 2-REDUCTASE-RELATED"/>
    <property type="match status" value="1"/>
</dbReference>
<evidence type="ECO:0000256" key="11">
    <source>
        <dbReference type="RuleBase" id="RU362068"/>
    </source>
</evidence>
<dbReference type="InterPro" id="IPR003710">
    <property type="entry name" value="ApbA"/>
</dbReference>
<dbReference type="InterPro" id="IPR013328">
    <property type="entry name" value="6PGD_dom2"/>
</dbReference>
<keyword evidence="7 11" id="KW-0521">NADP</keyword>
<evidence type="ECO:0000313" key="14">
    <source>
        <dbReference type="EMBL" id="OAB72734.1"/>
    </source>
</evidence>
<dbReference type="KEGG" id="pcx:LPB68_05310"/>
<comment type="function">
    <text evidence="1 11">Catalyzes the NADPH-dependent reduction of ketopantoate into pantoic acid.</text>
</comment>
<dbReference type="STRING" id="1763538.LPB68_05310"/>
<sequence>MKIDIIGGGSLGLLFAGKLASVGNEVRVWCRGQEQAVLLNSEGILINSNEGSSVIELGPLAVEAGVLEESISKWDETPSDWIFLMTKQKEIEKVVSRILTRLDYNRLVEIKGILCFQNGVGHIELLKGAIPHCRIYSAITTEAARKDSHNKVFHAGHGMTMVGSQVHKELEEGMNSDIDEKALLSELQKAGFQCDLSKEIVNHMYRKLLINAVINPLTAIWRIQNGELLVSSQRIDLMRKLFDEGIEVYNACGIVWDIDLWDQIMNVCKMTSSNTSSMYKDVKVGHSTEIQWINGSIVSLAESQGIHANYHQMMVELIEGMKEKEE</sequence>
<evidence type="ECO:0000256" key="2">
    <source>
        <dbReference type="ARBA" id="ARBA00004994"/>
    </source>
</evidence>
<evidence type="ECO:0000256" key="8">
    <source>
        <dbReference type="ARBA" id="ARBA00023002"/>
    </source>
</evidence>
<dbReference type="RefSeq" id="WP_068659488.1">
    <property type="nucleotide sequence ID" value="NZ_CP017770.1"/>
</dbReference>
<evidence type="ECO:0000256" key="5">
    <source>
        <dbReference type="ARBA" id="ARBA00019465"/>
    </source>
</evidence>
<keyword evidence="8 11" id="KW-0560">Oxidoreductase</keyword>
<dbReference type="Gene3D" id="3.40.50.720">
    <property type="entry name" value="NAD(P)-binding Rossmann-like Domain"/>
    <property type="match status" value="1"/>
</dbReference>
<dbReference type="EMBL" id="LSFN01000032">
    <property type="protein sequence ID" value="OAB72734.1"/>
    <property type="molecule type" value="Genomic_DNA"/>
</dbReference>
<name>A0A167C3E2_9BACL</name>
<dbReference type="NCBIfam" id="TIGR00745">
    <property type="entry name" value="apbA_panE"/>
    <property type="match status" value="1"/>
</dbReference>
<evidence type="ECO:0000256" key="10">
    <source>
        <dbReference type="ARBA" id="ARBA00048793"/>
    </source>
</evidence>
<proteinExistence type="inferred from homology"/>
<comment type="pathway">
    <text evidence="2 11">Cofactor biosynthesis; (R)-pantothenate biosynthesis; (R)-pantoate from 3-methyl-2-oxobutanoate: step 2/2.</text>
</comment>
<evidence type="ECO:0000256" key="3">
    <source>
        <dbReference type="ARBA" id="ARBA00007870"/>
    </source>
</evidence>
<evidence type="ECO:0000256" key="6">
    <source>
        <dbReference type="ARBA" id="ARBA00022655"/>
    </source>
</evidence>
<dbReference type="EC" id="1.1.1.169" evidence="4 11"/>
<comment type="similarity">
    <text evidence="3 11">Belongs to the ketopantoate reductase family.</text>
</comment>
<accession>A0A167C3E2</accession>
<keyword evidence="15" id="KW-1185">Reference proteome</keyword>
<dbReference type="Proteomes" id="UP000077134">
    <property type="component" value="Unassembled WGS sequence"/>
</dbReference>
<dbReference type="GO" id="GO:0015940">
    <property type="term" value="P:pantothenate biosynthetic process"/>
    <property type="evidence" value="ECO:0007669"/>
    <property type="project" value="UniProtKB-UniPathway"/>
</dbReference>
<dbReference type="InterPro" id="IPR008927">
    <property type="entry name" value="6-PGluconate_DH-like_C_sf"/>
</dbReference>
<evidence type="ECO:0000256" key="7">
    <source>
        <dbReference type="ARBA" id="ARBA00022857"/>
    </source>
</evidence>
<dbReference type="Pfam" id="PF02558">
    <property type="entry name" value="ApbA"/>
    <property type="match status" value="1"/>
</dbReference>
<evidence type="ECO:0000259" key="12">
    <source>
        <dbReference type="Pfam" id="PF02558"/>
    </source>
</evidence>
<dbReference type="SUPFAM" id="SSF51735">
    <property type="entry name" value="NAD(P)-binding Rossmann-fold domains"/>
    <property type="match status" value="1"/>
</dbReference>
<evidence type="ECO:0000256" key="9">
    <source>
        <dbReference type="ARBA" id="ARBA00032024"/>
    </source>
</evidence>
<dbReference type="PANTHER" id="PTHR43765:SF2">
    <property type="entry name" value="2-DEHYDROPANTOATE 2-REDUCTASE"/>
    <property type="match status" value="1"/>
</dbReference>
<dbReference type="SUPFAM" id="SSF48179">
    <property type="entry name" value="6-phosphogluconate dehydrogenase C-terminal domain-like"/>
    <property type="match status" value="1"/>
</dbReference>
<keyword evidence="6 11" id="KW-0566">Pantothenate biosynthesis</keyword>
<dbReference type="InterPro" id="IPR036291">
    <property type="entry name" value="NAD(P)-bd_dom_sf"/>
</dbReference>
<dbReference type="GO" id="GO:0050661">
    <property type="term" value="F:NADP binding"/>
    <property type="evidence" value="ECO:0007669"/>
    <property type="project" value="TreeGrafter"/>
</dbReference>
<evidence type="ECO:0000256" key="4">
    <source>
        <dbReference type="ARBA" id="ARBA00013014"/>
    </source>
</evidence>
<dbReference type="InterPro" id="IPR013752">
    <property type="entry name" value="KPA_reductase"/>
</dbReference>
<evidence type="ECO:0000256" key="1">
    <source>
        <dbReference type="ARBA" id="ARBA00002919"/>
    </source>
</evidence>
<dbReference type="Pfam" id="PF08546">
    <property type="entry name" value="ApbA_C"/>
    <property type="match status" value="1"/>
</dbReference>
<organism evidence="14 15">
    <name type="scientific">Paenibacillus crassostreae</name>
    <dbReference type="NCBI Taxonomy" id="1763538"/>
    <lineage>
        <taxon>Bacteria</taxon>
        <taxon>Bacillati</taxon>
        <taxon>Bacillota</taxon>
        <taxon>Bacilli</taxon>
        <taxon>Bacillales</taxon>
        <taxon>Paenibacillaceae</taxon>
        <taxon>Paenibacillus</taxon>
    </lineage>
</organism>
<comment type="catalytic activity">
    <reaction evidence="10 11">
        <text>(R)-pantoate + NADP(+) = 2-dehydropantoate + NADPH + H(+)</text>
        <dbReference type="Rhea" id="RHEA:16233"/>
        <dbReference type="ChEBI" id="CHEBI:11561"/>
        <dbReference type="ChEBI" id="CHEBI:15378"/>
        <dbReference type="ChEBI" id="CHEBI:15980"/>
        <dbReference type="ChEBI" id="CHEBI:57783"/>
        <dbReference type="ChEBI" id="CHEBI:58349"/>
        <dbReference type="EC" id="1.1.1.169"/>
    </reaction>
</comment>
<dbReference type="InterPro" id="IPR013332">
    <property type="entry name" value="KPR_N"/>
</dbReference>
<comment type="caution">
    <text evidence="14">The sequence shown here is derived from an EMBL/GenBank/DDBJ whole genome shotgun (WGS) entry which is preliminary data.</text>
</comment>
<dbReference type="GO" id="GO:0005737">
    <property type="term" value="C:cytoplasm"/>
    <property type="evidence" value="ECO:0007669"/>
    <property type="project" value="TreeGrafter"/>
</dbReference>
<dbReference type="InterPro" id="IPR050838">
    <property type="entry name" value="Ketopantoate_reductase"/>
</dbReference>
<dbReference type="OrthoDB" id="9800163at2"/>
<feature type="domain" description="Ketopantoate reductase N-terminal" evidence="12">
    <location>
        <begin position="4"/>
        <end position="164"/>
    </location>
</feature>
<evidence type="ECO:0000259" key="13">
    <source>
        <dbReference type="Pfam" id="PF08546"/>
    </source>
</evidence>
<dbReference type="Gene3D" id="1.10.1040.10">
    <property type="entry name" value="N-(1-d-carboxylethyl)-l-norvaline Dehydrogenase, domain 2"/>
    <property type="match status" value="1"/>
</dbReference>
<feature type="domain" description="Ketopantoate reductase C-terminal" evidence="13">
    <location>
        <begin position="200"/>
        <end position="320"/>
    </location>
</feature>
<protein>
    <recommendedName>
        <fullName evidence="5 11">2-dehydropantoate 2-reductase</fullName>
        <ecNumber evidence="4 11">1.1.1.169</ecNumber>
    </recommendedName>
    <alternativeName>
        <fullName evidence="9 11">Ketopantoate reductase</fullName>
    </alternativeName>
</protein>
<evidence type="ECO:0000313" key="15">
    <source>
        <dbReference type="Proteomes" id="UP000077134"/>
    </source>
</evidence>
<dbReference type="UniPathway" id="UPA00028">
    <property type="reaction ID" value="UER00004"/>
</dbReference>